<name>A0A913ZK86_PATMI</name>
<keyword evidence="13" id="KW-1185">Reference proteome</keyword>
<keyword evidence="5" id="KW-0539">Nucleus</keyword>
<keyword evidence="4 9" id="KW-0862">Zinc</keyword>
<dbReference type="Proteomes" id="UP000887568">
    <property type="component" value="Unplaced"/>
</dbReference>
<proteinExistence type="predicted"/>
<sequence length="464" mass="47337">MVVCKYYMKGDCKFGNQCRFEHPRGGSGGGGYSGYGGGGYQSYGGGGSYGSRGSGNYGNNGQQQSNYKNPYVYHKDTSGGRNYDGRGQGGGGGGGGGGTKKVVFRDSFGSFGGNQNQFGALSNLSDQTPNDDIKEQDILDAIKHDIDEWEGSKIWPLSSYRPNKSRCGCVPGFEDISPDEVRFLAYTAEKENKFDQHKASFASVLGIYKRQRDMLRKPSTDMKAQLINVFRGGQTSGSIFGNTESTVQILYSTLPGGSSQALGASTFGSTSTGFGSKSSSNSSGFGGGTFGNTQPGNLGGTFGTQGQSGGGASAGLFGKPASTGATGTGLFGKPASTGTTGTGLFGKPASDGTTGTGLFGKPVAVGINDSGGSSGMFGSGGSTGQTGLFGKPAAFGSSQSSSFGMTQGDFGSSSSGGAGASSRSQGSTYTPLSELTPEEKEQFEATSFTLGKVPSRPPPMELCR</sequence>
<dbReference type="OrthoDB" id="10066058at2759"/>
<dbReference type="InterPro" id="IPR041367">
    <property type="entry name" value="Znf-CCCH_4"/>
</dbReference>
<evidence type="ECO:0000256" key="9">
    <source>
        <dbReference type="PROSITE-ProRule" id="PRU00723"/>
    </source>
</evidence>
<evidence type="ECO:0000259" key="11">
    <source>
        <dbReference type="PROSITE" id="PS50103"/>
    </source>
</evidence>
<feature type="compositionally biased region" description="Gly residues" evidence="10">
    <location>
        <begin position="297"/>
        <end position="313"/>
    </location>
</feature>
<evidence type="ECO:0000313" key="12">
    <source>
        <dbReference type="EnsemblMetazoa" id="XP_038051500.1"/>
    </source>
</evidence>
<dbReference type="Gene3D" id="4.10.1000.10">
    <property type="entry name" value="Zinc finger, CCCH-type"/>
    <property type="match status" value="1"/>
</dbReference>
<dbReference type="InterPro" id="IPR051767">
    <property type="entry name" value="Nucleoporin_NUP42"/>
</dbReference>
<feature type="zinc finger region" description="C3H1-type" evidence="9">
    <location>
        <begin position="1"/>
        <end position="25"/>
    </location>
</feature>
<dbReference type="PANTHER" id="PTHR46527:SF1">
    <property type="entry name" value="NUCLEOPORIN NUP42"/>
    <property type="match status" value="1"/>
</dbReference>
<evidence type="ECO:0000256" key="1">
    <source>
        <dbReference type="ARBA" id="ARBA00004335"/>
    </source>
</evidence>
<evidence type="ECO:0000313" key="13">
    <source>
        <dbReference type="Proteomes" id="UP000887568"/>
    </source>
</evidence>
<keyword evidence="2 9" id="KW-0479">Metal-binding</keyword>
<feature type="domain" description="C3H1-type" evidence="11">
    <location>
        <begin position="1"/>
        <end position="25"/>
    </location>
</feature>
<feature type="region of interest" description="Disordered" evidence="10">
    <location>
        <begin position="54"/>
        <end position="98"/>
    </location>
</feature>
<dbReference type="PANTHER" id="PTHR46527">
    <property type="entry name" value="NUCLEOPORIN-LIKE PROTEIN 2"/>
    <property type="match status" value="1"/>
</dbReference>
<dbReference type="AlphaFoldDB" id="A0A913ZK86"/>
<organism evidence="12 13">
    <name type="scientific">Patiria miniata</name>
    <name type="common">Bat star</name>
    <name type="synonym">Asterina miniata</name>
    <dbReference type="NCBI Taxonomy" id="46514"/>
    <lineage>
        <taxon>Eukaryota</taxon>
        <taxon>Metazoa</taxon>
        <taxon>Echinodermata</taxon>
        <taxon>Eleutherozoa</taxon>
        <taxon>Asterozoa</taxon>
        <taxon>Asteroidea</taxon>
        <taxon>Valvatacea</taxon>
        <taxon>Valvatida</taxon>
        <taxon>Asterinidae</taxon>
        <taxon>Patiria</taxon>
    </lineage>
</organism>
<dbReference type="InterPro" id="IPR000571">
    <property type="entry name" value="Znf_CCCH"/>
</dbReference>
<protein>
    <recommendedName>
        <fullName evidence="7">Nucleoporin NUP42</fullName>
    </recommendedName>
    <alternativeName>
        <fullName evidence="8">Nucleoporin-like protein 2</fullName>
    </alternativeName>
</protein>
<accession>A0A913ZK86</accession>
<dbReference type="PROSITE" id="PS50103">
    <property type="entry name" value="ZF_C3H1"/>
    <property type="match status" value="1"/>
</dbReference>
<evidence type="ECO:0000256" key="4">
    <source>
        <dbReference type="ARBA" id="ARBA00022833"/>
    </source>
</evidence>
<dbReference type="EnsemblMetazoa" id="XM_038195572.1">
    <property type="protein sequence ID" value="XP_038051500.1"/>
    <property type="gene ID" value="LOC119724493"/>
</dbReference>
<evidence type="ECO:0000256" key="3">
    <source>
        <dbReference type="ARBA" id="ARBA00022771"/>
    </source>
</evidence>
<comment type="subcellular location">
    <subcellularLocation>
        <location evidence="1">Nucleus membrane</location>
        <topology evidence="1">Peripheral membrane protein</topology>
        <orientation evidence="1">Cytoplasmic side</orientation>
    </subcellularLocation>
</comment>
<evidence type="ECO:0000256" key="7">
    <source>
        <dbReference type="ARBA" id="ARBA00039886"/>
    </source>
</evidence>
<evidence type="ECO:0000256" key="6">
    <source>
        <dbReference type="ARBA" id="ARBA00037262"/>
    </source>
</evidence>
<reference evidence="12" key="1">
    <citation type="submission" date="2022-11" db="UniProtKB">
        <authorList>
            <consortium name="EnsemblMetazoa"/>
        </authorList>
    </citation>
    <scope>IDENTIFICATION</scope>
</reference>
<dbReference type="GO" id="GO:0008270">
    <property type="term" value="F:zinc ion binding"/>
    <property type="evidence" value="ECO:0007669"/>
    <property type="project" value="UniProtKB-KW"/>
</dbReference>
<dbReference type="RefSeq" id="XP_038051500.1">
    <property type="nucleotide sequence ID" value="XM_038195572.1"/>
</dbReference>
<feature type="region of interest" description="Disordered" evidence="10">
    <location>
        <begin position="390"/>
        <end position="464"/>
    </location>
</feature>
<dbReference type="Pfam" id="PF18044">
    <property type="entry name" value="zf-CCCH_4"/>
    <property type="match status" value="1"/>
</dbReference>
<feature type="compositionally biased region" description="Gly residues" evidence="10">
    <location>
        <begin position="86"/>
        <end position="98"/>
    </location>
</feature>
<evidence type="ECO:0000256" key="8">
    <source>
        <dbReference type="ARBA" id="ARBA00042384"/>
    </source>
</evidence>
<feature type="compositionally biased region" description="Low complexity" evidence="10">
    <location>
        <begin position="272"/>
        <end position="283"/>
    </location>
</feature>
<evidence type="ECO:0000256" key="2">
    <source>
        <dbReference type="ARBA" id="ARBA00022723"/>
    </source>
</evidence>
<dbReference type="InterPro" id="IPR036855">
    <property type="entry name" value="Znf_CCCH_sf"/>
</dbReference>
<dbReference type="GO" id="GO:0031965">
    <property type="term" value="C:nuclear membrane"/>
    <property type="evidence" value="ECO:0007669"/>
    <property type="project" value="UniProtKB-SubCell"/>
</dbReference>
<evidence type="ECO:0000256" key="5">
    <source>
        <dbReference type="ARBA" id="ARBA00023242"/>
    </source>
</evidence>
<dbReference type="GeneID" id="119724493"/>
<dbReference type="SMART" id="SM00356">
    <property type="entry name" value="ZnF_C3H1"/>
    <property type="match status" value="1"/>
</dbReference>
<feature type="compositionally biased region" description="Pro residues" evidence="10">
    <location>
        <begin position="455"/>
        <end position="464"/>
    </location>
</feature>
<dbReference type="OMA" id="CHNEHFD"/>
<feature type="region of interest" description="Disordered" evidence="10">
    <location>
        <begin position="272"/>
        <end position="319"/>
    </location>
</feature>
<comment type="function">
    <text evidence="6">Required for the export of mRNAs containing poly(A) tails from the nucleus into the cytoplasm.</text>
</comment>
<dbReference type="SUPFAM" id="SSF90229">
    <property type="entry name" value="CCCH zinc finger"/>
    <property type="match status" value="1"/>
</dbReference>
<evidence type="ECO:0000256" key="10">
    <source>
        <dbReference type="SAM" id="MobiDB-lite"/>
    </source>
</evidence>
<dbReference type="CTD" id="11097"/>
<keyword evidence="3 9" id="KW-0863">Zinc-finger</keyword>